<gene>
    <name evidence="2" type="ORF">CLV67_11537</name>
</gene>
<dbReference type="RefSeq" id="WP_106324828.1">
    <property type="nucleotide sequence ID" value="NZ_BOMO01000141.1"/>
</dbReference>
<proteinExistence type="predicted"/>
<feature type="transmembrane region" description="Helical" evidence="1">
    <location>
        <begin position="12"/>
        <end position="35"/>
    </location>
</feature>
<dbReference type="Proteomes" id="UP000239415">
    <property type="component" value="Unassembled WGS sequence"/>
</dbReference>
<sequence>MIRTAYAEGLKLVTLPSLRLTLALTWAVVLLLRLADPAGGVVPYARIGTLVLGVLAAGHEYQAGGQIRTSLLAVPRRPLLAVAKIAALAVVAAPFVLVTALLAGEPGATGGLLLDLLLAAAVGTVVRHPVGATGVVLTAYEIGVPLIRTHLPDVAWPTSPVWTAAAILISVATFCRREA</sequence>
<feature type="transmembrane region" description="Helical" evidence="1">
    <location>
        <begin position="41"/>
        <end position="58"/>
    </location>
</feature>
<keyword evidence="1" id="KW-0472">Membrane</keyword>
<evidence type="ECO:0000313" key="2">
    <source>
        <dbReference type="EMBL" id="PRX17545.1"/>
    </source>
</evidence>
<keyword evidence="1" id="KW-0812">Transmembrane</keyword>
<dbReference type="EMBL" id="PVMZ01000015">
    <property type="protein sequence ID" value="PRX17545.1"/>
    <property type="molecule type" value="Genomic_DNA"/>
</dbReference>
<feature type="transmembrane region" description="Helical" evidence="1">
    <location>
        <begin position="79"/>
        <end position="103"/>
    </location>
</feature>
<evidence type="ECO:0000256" key="1">
    <source>
        <dbReference type="SAM" id="Phobius"/>
    </source>
</evidence>
<keyword evidence="3" id="KW-1185">Reference proteome</keyword>
<keyword evidence="1" id="KW-1133">Transmembrane helix</keyword>
<reference evidence="2 3" key="1">
    <citation type="submission" date="2018-03" db="EMBL/GenBank/DDBJ databases">
        <title>Genomic Encyclopedia of Archaeal and Bacterial Type Strains, Phase II (KMG-II): from individual species to whole genera.</title>
        <authorList>
            <person name="Goeker M."/>
        </authorList>
    </citation>
    <scope>NUCLEOTIDE SEQUENCE [LARGE SCALE GENOMIC DNA]</scope>
    <source>
        <strain evidence="2 3">DSM 43146</strain>
    </source>
</reference>
<comment type="caution">
    <text evidence="2">The sequence shown here is derived from an EMBL/GenBank/DDBJ whole genome shotgun (WGS) entry which is preliminary data.</text>
</comment>
<evidence type="ECO:0000313" key="3">
    <source>
        <dbReference type="Proteomes" id="UP000239415"/>
    </source>
</evidence>
<accession>A0A2T0K3T8</accession>
<evidence type="ECO:0008006" key="4">
    <source>
        <dbReference type="Google" id="ProtNLM"/>
    </source>
</evidence>
<name>A0A2T0K3T8_9ACTN</name>
<dbReference type="AlphaFoldDB" id="A0A2T0K3T8"/>
<organism evidence="2 3">
    <name type="scientific">Actinoplanes italicus</name>
    <dbReference type="NCBI Taxonomy" id="113567"/>
    <lineage>
        <taxon>Bacteria</taxon>
        <taxon>Bacillati</taxon>
        <taxon>Actinomycetota</taxon>
        <taxon>Actinomycetes</taxon>
        <taxon>Micromonosporales</taxon>
        <taxon>Micromonosporaceae</taxon>
        <taxon>Actinoplanes</taxon>
    </lineage>
</organism>
<protein>
    <recommendedName>
        <fullName evidence="4">ABC-2 type transport system permease protein</fullName>
    </recommendedName>
</protein>